<evidence type="ECO:0000313" key="2">
    <source>
        <dbReference type="Proteomes" id="UP001279410"/>
    </source>
</evidence>
<keyword evidence="2" id="KW-1185">Reference proteome</keyword>
<gene>
    <name evidence="1" type="ORF">AKAME5_002654100</name>
</gene>
<comment type="caution">
    <text evidence="1">The sequence shown here is derived from an EMBL/GenBank/DDBJ whole genome shotgun (WGS) entry which is preliminary data.</text>
</comment>
<sequence length="79" mass="8769">MPPAAFLSEICIVRGALDRLAVPPALPWLCPAYQDQGGSCRRRTAQDCLSEVKDGESKIKAEYAQLLEDMQNGFRTLEE</sequence>
<reference evidence="1" key="1">
    <citation type="submission" date="2022-08" db="EMBL/GenBank/DDBJ databases">
        <title>Genome sequencing of akame (Lates japonicus).</title>
        <authorList>
            <person name="Hashiguchi Y."/>
            <person name="Takahashi H."/>
        </authorList>
    </citation>
    <scope>NUCLEOTIDE SEQUENCE</scope>
    <source>
        <strain evidence="1">Kochi</strain>
    </source>
</reference>
<protein>
    <submittedName>
        <fullName evidence="1">V-type proton ATPase catalytic subunit A isoform X2</fullName>
    </submittedName>
</protein>
<name>A0AAD3NLG9_LATJO</name>
<proteinExistence type="predicted"/>
<dbReference type="AlphaFoldDB" id="A0AAD3NLG9"/>
<accession>A0AAD3NLG9</accession>
<dbReference type="EMBL" id="BRZM01002776">
    <property type="protein sequence ID" value="GLD75208.1"/>
    <property type="molecule type" value="Genomic_DNA"/>
</dbReference>
<dbReference type="Proteomes" id="UP001279410">
    <property type="component" value="Unassembled WGS sequence"/>
</dbReference>
<organism evidence="1 2">
    <name type="scientific">Lates japonicus</name>
    <name type="common">Japanese lates</name>
    <dbReference type="NCBI Taxonomy" id="270547"/>
    <lineage>
        <taxon>Eukaryota</taxon>
        <taxon>Metazoa</taxon>
        <taxon>Chordata</taxon>
        <taxon>Craniata</taxon>
        <taxon>Vertebrata</taxon>
        <taxon>Euteleostomi</taxon>
        <taxon>Actinopterygii</taxon>
        <taxon>Neopterygii</taxon>
        <taxon>Teleostei</taxon>
        <taxon>Neoteleostei</taxon>
        <taxon>Acanthomorphata</taxon>
        <taxon>Carangaria</taxon>
        <taxon>Carangaria incertae sedis</taxon>
        <taxon>Centropomidae</taxon>
        <taxon>Lates</taxon>
    </lineage>
</organism>
<evidence type="ECO:0000313" key="1">
    <source>
        <dbReference type="EMBL" id="GLD75208.1"/>
    </source>
</evidence>